<keyword evidence="1" id="KW-0812">Transmembrane</keyword>
<dbReference type="AlphaFoldDB" id="A0AB73TA70"/>
<comment type="caution">
    <text evidence="2">The sequence shown here is derived from an EMBL/GenBank/DDBJ whole genome shotgun (WGS) entry which is preliminary data.</text>
</comment>
<dbReference type="EMBL" id="QGGY01000001">
    <property type="protein sequence ID" value="PWJ79168.1"/>
    <property type="molecule type" value="Genomic_DNA"/>
</dbReference>
<keyword evidence="1" id="KW-0472">Membrane</keyword>
<feature type="transmembrane region" description="Helical" evidence="1">
    <location>
        <begin position="53"/>
        <end position="70"/>
    </location>
</feature>
<keyword evidence="1" id="KW-1133">Transmembrane helix</keyword>
<sequence length="75" mass="8722">MPEVRWIFFAWAVVAGFMGMYGVRKRKMSILIISAVMLPVLLFTALWCRIGLSDISLCFCLTAFWVLYGLRKERK</sequence>
<gene>
    <name evidence="2" type="ORF">C7383_101545</name>
</gene>
<proteinExistence type="predicted"/>
<keyword evidence="3" id="KW-1185">Reference proteome</keyword>
<feature type="transmembrane region" description="Helical" evidence="1">
    <location>
        <begin position="30"/>
        <end position="47"/>
    </location>
</feature>
<evidence type="ECO:0000313" key="2">
    <source>
        <dbReference type="EMBL" id="PWJ79168.1"/>
    </source>
</evidence>
<accession>A0AB73TA70</accession>
<dbReference type="Proteomes" id="UP000245412">
    <property type="component" value="Unassembled WGS sequence"/>
</dbReference>
<organism evidence="2 3">
    <name type="scientific">Murimonas intestini</name>
    <dbReference type="NCBI Taxonomy" id="1337051"/>
    <lineage>
        <taxon>Bacteria</taxon>
        <taxon>Bacillati</taxon>
        <taxon>Bacillota</taxon>
        <taxon>Clostridia</taxon>
        <taxon>Lachnospirales</taxon>
        <taxon>Lachnospiraceae</taxon>
        <taxon>Murimonas</taxon>
    </lineage>
</organism>
<evidence type="ECO:0000313" key="3">
    <source>
        <dbReference type="Proteomes" id="UP000245412"/>
    </source>
</evidence>
<name>A0AB73TA70_9FIRM</name>
<protein>
    <submittedName>
        <fullName evidence="2">Uncharacterized protein</fullName>
    </submittedName>
</protein>
<reference evidence="2 3" key="1">
    <citation type="submission" date="2018-05" db="EMBL/GenBank/DDBJ databases">
        <authorList>
            <person name="Goeker M."/>
            <person name="Huntemann M."/>
            <person name="Clum A."/>
            <person name="Pillay M."/>
            <person name="Palaniappan K."/>
            <person name="Varghese N."/>
            <person name="Mikhailova N."/>
            <person name="Stamatis D."/>
            <person name="Reddy T."/>
            <person name="Daum C."/>
            <person name="Shapiro N."/>
            <person name="Ivanova N."/>
            <person name="Kyrpides N."/>
            <person name="Woyke T."/>
        </authorList>
    </citation>
    <scope>NUCLEOTIDE SEQUENCE [LARGE SCALE GENOMIC DNA]</scope>
    <source>
        <strain evidence="2 3">DSM 26524</strain>
    </source>
</reference>
<evidence type="ECO:0000256" key="1">
    <source>
        <dbReference type="SAM" id="Phobius"/>
    </source>
</evidence>
<feature type="transmembrane region" description="Helical" evidence="1">
    <location>
        <begin position="6"/>
        <end position="23"/>
    </location>
</feature>
<dbReference type="RefSeq" id="WP_257497379.1">
    <property type="nucleotide sequence ID" value="NZ_JANKBI010000001.1"/>
</dbReference>